<feature type="domain" description="Flavodoxin-like fold" evidence="3">
    <location>
        <begin position="1"/>
        <end position="187"/>
    </location>
</feature>
<dbReference type="SUPFAM" id="SSF52218">
    <property type="entry name" value="Flavoproteins"/>
    <property type="match status" value="1"/>
</dbReference>
<keyword evidence="5" id="KW-1185">Reference proteome</keyword>
<dbReference type="Pfam" id="PF02525">
    <property type="entry name" value="Flavodoxin_2"/>
    <property type="match status" value="1"/>
</dbReference>
<dbReference type="Proteomes" id="UP000570361">
    <property type="component" value="Unassembled WGS sequence"/>
</dbReference>
<accession>A0A7W5FLB0</accession>
<dbReference type="GO" id="GO:0003955">
    <property type="term" value="F:NAD(P)H dehydrogenase (quinone) activity"/>
    <property type="evidence" value="ECO:0007669"/>
    <property type="project" value="UniProtKB-EC"/>
</dbReference>
<evidence type="ECO:0000313" key="4">
    <source>
        <dbReference type="EMBL" id="MBB3108807.1"/>
    </source>
</evidence>
<name>A0A7W5FLB0_9BACL</name>
<protein>
    <submittedName>
        <fullName evidence="4">NAD(P)H dehydrogenase (Quinone)</fullName>
        <ecNumber evidence="4">1.6.5.2</ecNumber>
    </submittedName>
</protein>
<dbReference type="PANTHER" id="PTHR10204:SF34">
    <property type="entry name" value="NAD(P)H DEHYDROGENASE [QUINONE] 1 ISOFORM 1"/>
    <property type="match status" value="1"/>
</dbReference>
<evidence type="ECO:0000256" key="1">
    <source>
        <dbReference type="ARBA" id="ARBA00006252"/>
    </source>
</evidence>
<dbReference type="PANTHER" id="PTHR10204">
    <property type="entry name" value="NAD P H OXIDOREDUCTASE-RELATED"/>
    <property type="match status" value="1"/>
</dbReference>
<dbReference type="EC" id="1.6.5.2" evidence="4"/>
<proteinExistence type="inferred from homology"/>
<dbReference type="InterPro" id="IPR051545">
    <property type="entry name" value="NAD(P)H_dehydrogenase_qn"/>
</dbReference>
<dbReference type="AlphaFoldDB" id="A0A7W5FLB0"/>
<organism evidence="4 5">
    <name type="scientific">Paenibacillus phyllosphaerae</name>
    <dbReference type="NCBI Taxonomy" id="274593"/>
    <lineage>
        <taxon>Bacteria</taxon>
        <taxon>Bacillati</taxon>
        <taxon>Bacillota</taxon>
        <taxon>Bacilli</taxon>
        <taxon>Bacillales</taxon>
        <taxon>Paenibacillaceae</taxon>
        <taxon>Paenibacillus</taxon>
    </lineage>
</organism>
<keyword evidence="2 4" id="KW-0560">Oxidoreductase</keyword>
<sequence>MSHLIVFAHPHEESFNHAILDAAVGALKGKGQEVVVRDLYKLGFNPVLSSGDTAAMRAGNTPEDIKTEQDYVRQAETISFIYPIWWTGLPAVIKGYVDRVFSYGFAYAYNAQGAIDKLLTGKRGLLVSTYGTPEEYYRASGMLESLKQTSDQGIFDFCGIQPVDHLLFGGVTSVDDAARKAMLKQVETSFSSL</sequence>
<dbReference type="EMBL" id="JACHXK010000001">
    <property type="protein sequence ID" value="MBB3108807.1"/>
    <property type="molecule type" value="Genomic_DNA"/>
</dbReference>
<gene>
    <name evidence="4" type="ORF">FHS18_000835</name>
</gene>
<evidence type="ECO:0000313" key="5">
    <source>
        <dbReference type="Proteomes" id="UP000570361"/>
    </source>
</evidence>
<reference evidence="4 5" key="1">
    <citation type="submission" date="2020-08" db="EMBL/GenBank/DDBJ databases">
        <title>Genomic Encyclopedia of Type Strains, Phase III (KMG-III): the genomes of soil and plant-associated and newly described type strains.</title>
        <authorList>
            <person name="Whitman W."/>
        </authorList>
    </citation>
    <scope>NUCLEOTIDE SEQUENCE [LARGE SCALE GENOMIC DNA]</scope>
    <source>
        <strain evidence="4 5">CECT 5862</strain>
    </source>
</reference>
<evidence type="ECO:0000259" key="3">
    <source>
        <dbReference type="Pfam" id="PF02525"/>
    </source>
</evidence>
<dbReference type="Gene3D" id="3.40.50.360">
    <property type="match status" value="1"/>
</dbReference>
<comment type="similarity">
    <text evidence="1">Belongs to the NAD(P)H dehydrogenase (quinone) family.</text>
</comment>
<dbReference type="InterPro" id="IPR029039">
    <property type="entry name" value="Flavoprotein-like_sf"/>
</dbReference>
<dbReference type="RefSeq" id="WP_183597216.1">
    <property type="nucleotide sequence ID" value="NZ_JACHXK010000001.1"/>
</dbReference>
<dbReference type="GO" id="GO:0005829">
    <property type="term" value="C:cytosol"/>
    <property type="evidence" value="ECO:0007669"/>
    <property type="project" value="TreeGrafter"/>
</dbReference>
<dbReference type="InterPro" id="IPR003680">
    <property type="entry name" value="Flavodoxin_fold"/>
</dbReference>
<evidence type="ECO:0000256" key="2">
    <source>
        <dbReference type="ARBA" id="ARBA00023002"/>
    </source>
</evidence>
<comment type="caution">
    <text evidence="4">The sequence shown here is derived from an EMBL/GenBank/DDBJ whole genome shotgun (WGS) entry which is preliminary data.</text>
</comment>